<evidence type="ECO:0000256" key="7">
    <source>
        <dbReference type="ARBA" id="ARBA00051639"/>
    </source>
</evidence>
<feature type="binding site" evidence="10">
    <location>
        <begin position="19"/>
        <end position="21"/>
    </location>
    <ligand>
        <name>shikimate</name>
        <dbReference type="ChEBI" id="CHEBI:36208"/>
    </ligand>
</feature>
<dbReference type="NCBIfam" id="NF001319">
    <property type="entry name" value="PRK00258.3-3"/>
    <property type="match status" value="1"/>
</dbReference>
<reference evidence="14 15" key="1">
    <citation type="journal article" date="2020" name="Front. Microbiol.">
        <title>Single-cell genomics of novel Actinobacteria with the Wood-Ljungdahl pathway discovered in a serpentinizing system.</title>
        <authorList>
            <person name="Merino N."/>
            <person name="Kawai M."/>
            <person name="Boyd E.S."/>
            <person name="Colman D.R."/>
            <person name="McGlynn S.E."/>
            <person name="Nealson K.H."/>
            <person name="Kurokawa K."/>
            <person name="Hongoh Y."/>
        </authorList>
    </citation>
    <scope>NUCLEOTIDE SEQUENCE [LARGE SCALE GENOMIC DNA]</scope>
    <source>
        <strain evidence="14 15">S33</strain>
    </source>
</reference>
<comment type="pathway">
    <text evidence="1 10">Metabolic intermediate biosynthesis; chorismate biosynthesis; chorismate from D-erythrose 4-phosphate and phosphoenolpyruvate: step 4/7.</text>
</comment>
<dbReference type="AlphaFoldDB" id="A0A6V8P750"/>
<dbReference type="GO" id="GO:0030266">
    <property type="term" value="F:quinate 3-dehydrogenase (NAD+) activity"/>
    <property type="evidence" value="ECO:0007669"/>
    <property type="project" value="UniProtKB-EC"/>
</dbReference>
<dbReference type="PANTHER" id="PTHR21089">
    <property type="entry name" value="SHIKIMATE DEHYDROGENASE"/>
    <property type="match status" value="1"/>
</dbReference>
<feature type="binding site" evidence="10">
    <location>
        <position position="248"/>
    </location>
    <ligand>
        <name>NADP(+)</name>
        <dbReference type="ChEBI" id="CHEBI:58349"/>
    </ligand>
</feature>
<dbReference type="CDD" id="cd01065">
    <property type="entry name" value="NAD_bind_Shikimate_DH"/>
    <property type="match status" value="1"/>
</dbReference>
<feature type="binding site" evidence="10">
    <location>
        <begin position="130"/>
        <end position="134"/>
    </location>
    <ligand>
        <name>NADP(+)</name>
        <dbReference type="ChEBI" id="CHEBI:58349"/>
    </ligand>
</feature>
<feature type="binding site" evidence="10">
    <location>
        <position position="225"/>
    </location>
    <ligand>
        <name>NADP(+)</name>
        <dbReference type="ChEBI" id="CHEBI:58349"/>
    </ligand>
</feature>
<dbReference type="Pfam" id="PF01488">
    <property type="entry name" value="Shikimate_DH"/>
    <property type="match status" value="1"/>
</dbReference>
<evidence type="ECO:0000313" key="14">
    <source>
        <dbReference type="EMBL" id="GFP28462.1"/>
    </source>
</evidence>
<feature type="domain" description="Quinate/shikimate 5-dehydrogenase/glutamyl-tRNA reductase" evidence="11">
    <location>
        <begin position="119"/>
        <end position="200"/>
    </location>
</feature>
<dbReference type="InterPro" id="IPR011342">
    <property type="entry name" value="Shikimate_DH"/>
</dbReference>
<evidence type="ECO:0000259" key="13">
    <source>
        <dbReference type="Pfam" id="PF18317"/>
    </source>
</evidence>
<accession>A0A6V8P750</accession>
<comment type="catalytic activity">
    <reaction evidence="7">
        <text>L-quinate + NAD(+) = 3-dehydroquinate + NADH + H(+)</text>
        <dbReference type="Rhea" id="RHEA:22364"/>
        <dbReference type="ChEBI" id="CHEBI:15378"/>
        <dbReference type="ChEBI" id="CHEBI:29751"/>
        <dbReference type="ChEBI" id="CHEBI:32364"/>
        <dbReference type="ChEBI" id="CHEBI:57540"/>
        <dbReference type="ChEBI" id="CHEBI:57945"/>
        <dbReference type="EC" id="1.1.1.24"/>
    </reaction>
</comment>
<dbReference type="EMBL" id="BLRY01000232">
    <property type="protein sequence ID" value="GFP28462.1"/>
    <property type="molecule type" value="Genomic_DNA"/>
</dbReference>
<dbReference type="InterPro" id="IPR036291">
    <property type="entry name" value="NAD(P)-bd_dom_sf"/>
</dbReference>
<dbReference type="InterPro" id="IPR046346">
    <property type="entry name" value="Aminoacid_DH-like_N_sf"/>
</dbReference>
<dbReference type="Gene3D" id="3.40.50.720">
    <property type="entry name" value="NAD(P)-binding Rossmann-like Domain"/>
    <property type="match status" value="1"/>
</dbReference>
<evidence type="ECO:0000256" key="4">
    <source>
        <dbReference type="ARBA" id="ARBA00023002"/>
    </source>
</evidence>
<comment type="subunit">
    <text evidence="10">Homodimer.</text>
</comment>
<evidence type="ECO:0000259" key="12">
    <source>
        <dbReference type="Pfam" id="PF08501"/>
    </source>
</evidence>
<keyword evidence="5 10" id="KW-0057">Aromatic amino acid biosynthesis</keyword>
<evidence type="ECO:0000256" key="8">
    <source>
        <dbReference type="ARBA" id="ARBA00052329"/>
    </source>
</evidence>
<dbReference type="PANTHER" id="PTHR21089:SF1">
    <property type="entry name" value="BIFUNCTIONAL 3-DEHYDROQUINATE DEHYDRATASE_SHIKIMATE DEHYDROGENASE, CHLOROPLASTIC"/>
    <property type="match status" value="1"/>
</dbReference>
<keyword evidence="15" id="KW-1185">Reference proteome</keyword>
<evidence type="ECO:0000256" key="3">
    <source>
        <dbReference type="ARBA" id="ARBA00022857"/>
    </source>
</evidence>
<dbReference type="InterPro" id="IPR013708">
    <property type="entry name" value="Shikimate_DH-bd_N"/>
</dbReference>
<dbReference type="NCBIfam" id="TIGR00507">
    <property type="entry name" value="aroE"/>
    <property type="match status" value="1"/>
</dbReference>
<dbReference type="EC" id="1.1.1.25" evidence="10"/>
<dbReference type="GO" id="GO:0009423">
    <property type="term" value="P:chorismate biosynthetic process"/>
    <property type="evidence" value="ECO:0007669"/>
    <property type="project" value="UniProtKB-UniRule"/>
</dbReference>
<feature type="binding site" evidence="10">
    <location>
        <position position="227"/>
    </location>
    <ligand>
        <name>shikimate</name>
        <dbReference type="ChEBI" id="CHEBI:36208"/>
    </ligand>
</feature>
<gene>
    <name evidence="10" type="primary">aroE</name>
    <name evidence="14" type="ORF">HKBW3S33_01877</name>
</gene>
<dbReference type="Gene3D" id="3.40.50.10860">
    <property type="entry name" value="Leucine Dehydrogenase, chain A, domain 1"/>
    <property type="match status" value="1"/>
</dbReference>
<dbReference type="SUPFAM" id="SSF53223">
    <property type="entry name" value="Aminoacid dehydrogenase-like, N-terminal domain"/>
    <property type="match status" value="1"/>
</dbReference>
<dbReference type="InterPro" id="IPR006151">
    <property type="entry name" value="Shikm_DH/Glu-tRNA_Rdtase"/>
</dbReference>
<evidence type="ECO:0000313" key="15">
    <source>
        <dbReference type="Proteomes" id="UP000591948"/>
    </source>
</evidence>
<name>A0A6V8P750_9ACTN</name>
<dbReference type="Pfam" id="PF08501">
    <property type="entry name" value="Shikimate_dh_N"/>
    <property type="match status" value="1"/>
</dbReference>
<comment type="similarity">
    <text evidence="10">Belongs to the shikimate dehydrogenase family.</text>
</comment>
<evidence type="ECO:0000256" key="6">
    <source>
        <dbReference type="ARBA" id="ARBA00049442"/>
    </source>
</evidence>
<proteinExistence type="inferred from homology"/>
<comment type="function">
    <text evidence="10">Involved in the biosynthesis of the chorismate, which leads to the biosynthesis of aromatic amino acids. Catalyzes the reversible NADPH linked reduction of 3-dehydroshikimate (DHSA) to yield shikimate (SA).</text>
</comment>
<keyword evidence="4 10" id="KW-0560">Oxidoreductase</keyword>
<dbReference type="InterPro" id="IPR022893">
    <property type="entry name" value="Shikimate_DH_fam"/>
</dbReference>
<dbReference type="SUPFAM" id="SSF51735">
    <property type="entry name" value="NAD(P)-binding Rossmann-fold domains"/>
    <property type="match status" value="1"/>
</dbReference>
<dbReference type="GO" id="GO:0008652">
    <property type="term" value="P:amino acid biosynthetic process"/>
    <property type="evidence" value="ECO:0007669"/>
    <property type="project" value="UniProtKB-KW"/>
</dbReference>
<dbReference type="Pfam" id="PF18317">
    <property type="entry name" value="SDH_C"/>
    <property type="match status" value="1"/>
</dbReference>
<keyword evidence="3 10" id="KW-0521">NADP</keyword>
<feature type="binding site" evidence="10">
    <location>
        <position position="91"/>
    </location>
    <ligand>
        <name>shikimate</name>
        <dbReference type="ChEBI" id="CHEBI:36208"/>
    </ligand>
</feature>
<comment type="pathway">
    <text evidence="9">Aromatic compound metabolism; 3,4-dihydroxybenzoate biosynthesis; 3-dehydroquinate from D-quinate (NAD(+) route).</text>
</comment>
<evidence type="ECO:0000256" key="1">
    <source>
        <dbReference type="ARBA" id="ARBA00004871"/>
    </source>
</evidence>
<protein>
    <recommendedName>
        <fullName evidence="10">Shikimate dehydrogenase (NADP(+))</fullName>
        <shortName evidence="10">SDH</shortName>
        <ecNumber evidence="10">1.1.1.25</ecNumber>
    </recommendedName>
</protein>
<dbReference type="GO" id="GO:0009073">
    <property type="term" value="P:aromatic amino acid family biosynthetic process"/>
    <property type="evidence" value="ECO:0007669"/>
    <property type="project" value="UniProtKB-KW"/>
</dbReference>
<evidence type="ECO:0000259" key="11">
    <source>
        <dbReference type="Pfam" id="PF01488"/>
    </source>
</evidence>
<dbReference type="UniPathway" id="UPA00053">
    <property type="reaction ID" value="UER00087"/>
</dbReference>
<evidence type="ECO:0000256" key="2">
    <source>
        <dbReference type="ARBA" id="ARBA00022605"/>
    </source>
</evidence>
<sequence length="289" mass="32045">MIDSETKVVGIIGNPVRHSLSPIMHNRALSHLGLNWVYLSFEVEPARARSAIEGARDLGMVGLNVTMPFKMEAVEWVDIKDGSVILTGSLNTLLFKDSKIMGFNTDGIGFLNSLREKSISLQGRKVLLIGAGGAARAVAFVVTQQEVARLTVLNRTPQKAHRLAQELSSFKPETEINTASYDLDLALVISDSDLIINATSVGMKDHPGIPIPTDDIDQRHIVYDLAYWPLRTELLRGSEERGARVVSGLEMLIHQGAESFRIWTGKEFPLPIVREELTEYLKSIEDRSR</sequence>
<comment type="catalytic activity">
    <reaction evidence="6 10">
        <text>shikimate + NADP(+) = 3-dehydroshikimate + NADPH + H(+)</text>
        <dbReference type="Rhea" id="RHEA:17737"/>
        <dbReference type="ChEBI" id="CHEBI:15378"/>
        <dbReference type="ChEBI" id="CHEBI:16630"/>
        <dbReference type="ChEBI" id="CHEBI:36208"/>
        <dbReference type="ChEBI" id="CHEBI:57783"/>
        <dbReference type="ChEBI" id="CHEBI:58349"/>
        <dbReference type="EC" id="1.1.1.25"/>
    </reaction>
</comment>
<dbReference type="FunFam" id="3.40.50.720:FF:000086">
    <property type="entry name" value="Quinate/shikimate dehydrogenase"/>
    <property type="match status" value="1"/>
</dbReference>
<evidence type="ECO:0000256" key="5">
    <source>
        <dbReference type="ARBA" id="ARBA00023141"/>
    </source>
</evidence>
<feature type="domain" description="SDH C-terminal" evidence="13">
    <location>
        <begin position="248"/>
        <end position="277"/>
    </location>
</feature>
<evidence type="ECO:0000256" key="9">
    <source>
        <dbReference type="ARBA" id="ARBA00060613"/>
    </source>
</evidence>
<feature type="active site" description="Proton acceptor" evidence="10">
    <location>
        <position position="70"/>
    </location>
</feature>
<feature type="binding site" evidence="10">
    <location>
        <position position="106"/>
    </location>
    <ligand>
        <name>shikimate</name>
        <dbReference type="ChEBI" id="CHEBI:36208"/>
    </ligand>
</feature>
<keyword evidence="2 10" id="KW-0028">Amino-acid biosynthesis</keyword>
<dbReference type="HAMAP" id="MF_00222">
    <property type="entry name" value="Shikimate_DH_AroE"/>
    <property type="match status" value="1"/>
</dbReference>
<feature type="binding site" evidence="10">
    <location>
        <position position="66"/>
    </location>
    <ligand>
        <name>shikimate</name>
        <dbReference type="ChEBI" id="CHEBI:36208"/>
    </ligand>
</feature>
<feature type="binding site" evidence="10">
    <location>
        <begin position="154"/>
        <end position="159"/>
    </location>
    <ligand>
        <name>NADP(+)</name>
        <dbReference type="ChEBI" id="CHEBI:58349"/>
    </ligand>
</feature>
<dbReference type="GO" id="GO:0004764">
    <property type="term" value="F:shikimate 3-dehydrogenase (NADP+) activity"/>
    <property type="evidence" value="ECO:0007669"/>
    <property type="project" value="UniProtKB-UniRule"/>
</dbReference>
<dbReference type="InterPro" id="IPR041121">
    <property type="entry name" value="SDH_C"/>
</dbReference>
<dbReference type="RefSeq" id="WP_176233850.1">
    <property type="nucleotide sequence ID" value="NZ_BLRY01000232.1"/>
</dbReference>
<dbReference type="GO" id="GO:0050661">
    <property type="term" value="F:NADP binding"/>
    <property type="evidence" value="ECO:0007669"/>
    <property type="project" value="InterPro"/>
</dbReference>
<feature type="binding site" evidence="10">
    <location>
        <position position="255"/>
    </location>
    <ligand>
        <name>shikimate</name>
        <dbReference type="ChEBI" id="CHEBI:36208"/>
    </ligand>
</feature>
<comment type="caution">
    <text evidence="14">The sequence shown here is derived from an EMBL/GenBank/DDBJ whole genome shotgun (WGS) entry which is preliminary data.</text>
</comment>
<dbReference type="Proteomes" id="UP000591948">
    <property type="component" value="Unassembled WGS sequence"/>
</dbReference>
<comment type="catalytic activity">
    <reaction evidence="8">
        <text>shikimate + NAD(+) = 3-dehydroshikimate + NADH + H(+)</text>
        <dbReference type="Rhea" id="RHEA:17741"/>
        <dbReference type="ChEBI" id="CHEBI:15378"/>
        <dbReference type="ChEBI" id="CHEBI:16630"/>
        <dbReference type="ChEBI" id="CHEBI:36208"/>
        <dbReference type="ChEBI" id="CHEBI:57540"/>
        <dbReference type="ChEBI" id="CHEBI:57945"/>
    </reaction>
</comment>
<evidence type="ECO:0000256" key="10">
    <source>
        <dbReference type="HAMAP-Rule" id="MF_00222"/>
    </source>
</evidence>
<feature type="domain" description="Shikimate dehydrogenase substrate binding N-terminal" evidence="12">
    <location>
        <begin position="11"/>
        <end position="93"/>
    </location>
</feature>
<dbReference type="GO" id="GO:0019632">
    <property type="term" value="P:shikimate metabolic process"/>
    <property type="evidence" value="ECO:0007669"/>
    <property type="project" value="InterPro"/>
</dbReference>
<organism evidence="14 15">
    <name type="scientific">Candidatus Hakubella thermalkaliphila</name>
    <dbReference type="NCBI Taxonomy" id="2754717"/>
    <lineage>
        <taxon>Bacteria</taxon>
        <taxon>Bacillati</taxon>
        <taxon>Actinomycetota</taxon>
        <taxon>Actinomycetota incertae sedis</taxon>
        <taxon>Candidatus Hakubellales</taxon>
        <taxon>Candidatus Hakubellaceae</taxon>
        <taxon>Candidatus Hakubella</taxon>
    </lineage>
</organism>
<comment type="caution">
    <text evidence="10">Lacks conserved residue(s) required for the propagation of feature annotation.</text>
</comment>